<accession>A0A660SI18</accession>
<feature type="domain" description="PAC" evidence="8">
    <location>
        <begin position="183"/>
        <end position="235"/>
    </location>
</feature>
<dbReference type="NCBIfam" id="TIGR00229">
    <property type="entry name" value="sensory_box"/>
    <property type="match status" value="2"/>
</dbReference>
<dbReference type="InterPro" id="IPR058031">
    <property type="entry name" value="AAA_lid_NorR"/>
</dbReference>
<dbReference type="AlphaFoldDB" id="A0A660SI18"/>
<dbReference type="InterPro" id="IPR025943">
    <property type="entry name" value="Sigma_54_int_dom_ATP-bd_2"/>
</dbReference>
<dbReference type="InterPro" id="IPR002078">
    <property type="entry name" value="Sigma_54_int"/>
</dbReference>
<sequence length="561" mass="63572">MFEHVSSAIVQIDKDGKIIKFSKEAVMLTGFTEAEILGKGWHETFDIEHTQGICPIEKREPCSNIRVAIRTKSGIRKPFLINSLPLSDRIVIVIVGLSRLYHLERELRKEKGELSAILNSIADGVFTINTDWIITNFNPAAARITGYTREEAIGRPCHEIFRSETCRGNCPLRRTIETGEMVLNFEMEIFTKDGRPIPISVSTALLIDEEGEVIGGVETFRDLSTLRRLSDALKEKFSFGNIIGKDPKMQRVYELIRTVSITDATVLILGETGTGKDLVAQAIHFNSLRKDKPFVKVSCAALPESLLESELFGYKKGAFTGAVRDKPGRFELANGGTIFLDEVGDMPLSIQAKLLRVLEECEFEPLGGTKTKKVDVRIIAATNRDLAKLVEEGKFRQDLYYRLNVVTISLPPLKERSGDIPLLIDHFIDRFNRKMGKHVTKVSPDAMDILIDYDWPGNVRQLEHAIEHAFIHCQGNVIKLEHLPDEITSQRVSFLVKTKTIAELEKELIVETLKKYRGNRKKTAQALGISRVTLWRWIKRYRLSTQKSEKNRGSERDNNRR</sequence>
<dbReference type="SUPFAM" id="SSF55785">
    <property type="entry name" value="PYP-like sensor domain (PAS domain)"/>
    <property type="match status" value="2"/>
</dbReference>
<proteinExistence type="predicted"/>
<evidence type="ECO:0000259" key="8">
    <source>
        <dbReference type="PROSITE" id="PS50113"/>
    </source>
</evidence>
<feature type="domain" description="PAS" evidence="7">
    <location>
        <begin position="110"/>
        <end position="164"/>
    </location>
</feature>
<dbReference type="GO" id="GO:0043565">
    <property type="term" value="F:sequence-specific DNA binding"/>
    <property type="evidence" value="ECO:0007669"/>
    <property type="project" value="InterPro"/>
</dbReference>
<dbReference type="SMART" id="SM00382">
    <property type="entry name" value="AAA"/>
    <property type="match status" value="1"/>
</dbReference>
<dbReference type="SMART" id="SM00091">
    <property type="entry name" value="PAS"/>
    <property type="match status" value="2"/>
</dbReference>
<dbReference type="InterPro" id="IPR000700">
    <property type="entry name" value="PAS-assoc_C"/>
</dbReference>
<organism evidence="9 10">
    <name type="scientific">candidate division WOR-3 bacterium</name>
    <dbReference type="NCBI Taxonomy" id="2052148"/>
    <lineage>
        <taxon>Bacteria</taxon>
        <taxon>Bacteria division WOR-3</taxon>
    </lineage>
</organism>
<dbReference type="PROSITE" id="PS00688">
    <property type="entry name" value="SIGMA54_INTERACT_3"/>
    <property type="match status" value="1"/>
</dbReference>
<dbReference type="InterPro" id="IPR002197">
    <property type="entry name" value="HTH_Fis"/>
</dbReference>
<keyword evidence="4" id="KW-0238">DNA-binding</keyword>
<evidence type="ECO:0000256" key="3">
    <source>
        <dbReference type="ARBA" id="ARBA00023015"/>
    </source>
</evidence>
<evidence type="ECO:0000313" key="9">
    <source>
        <dbReference type="EMBL" id="RKX70182.1"/>
    </source>
</evidence>
<dbReference type="GO" id="GO:0005524">
    <property type="term" value="F:ATP binding"/>
    <property type="evidence" value="ECO:0007669"/>
    <property type="project" value="UniProtKB-KW"/>
</dbReference>
<dbReference type="PANTHER" id="PTHR32071">
    <property type="entry name" value="TRANSCRIPTIONAL REGULATORY PROTEIN"/>
    <property type="match status" value="1"/>
</dbReference>
<dbReference type="EMBL" id="QNBE01000048">
    <property type="protein sequence ID" value="RKX70182.1"/>
    <property type="molecule type" value="Genomic_DNA"/>
</dbReference>
<dbReference type="Gene3D" id="1.10.8.60">
    <property type="match status" value="1"/>
</dbReference>
<gene>
    <name evidence="9" type="ORF">DRP53_05870</name>
</gene>
<dbReference type="Gene3D" id="3.40.50.300">
    <property type="entry name" value="P-loop containing nucleotide triphosphate hydrolases"/>
    <property type="match status" value="1"/>
</dbReference>
<evidence type="ECO:0000259" key="6">
    <source>
        <dbReference type="PROSITE" id="PS50045"/>
    </source>
</evidence>
<dbReference type="CDD" id="cd00009">
    <property type="entry name" value="AAA"/>
    <property type="match status" value="1"/>
</dbReference>
<evidence type="ECO:0000313" key="10">
    <source>
        <dbReference type="Proteomes" id="UP000268469"/>
    </source>
</evidence>
<dbReference type="InterPro" id="IPR003593">
    <property type="entry name" value="AAA+_ATPase"/>
</dbReference>
<dbReference type="Gene3D" id="1.10.10.60">
    <property type="entry name" value="Homeodomain-like"/>
    <property type="match status" value="1"/>
</dbReference>
<evidence type="ECO:0000259" key="7">
    <source>
        <dbReference type="PROSITE" id="PS50112"/>
    </source>
</evidence>
<dbReference type="PRINTS" id="PR01590">
    <property type="entry name" value="HTHFIS"/>
</dbReference>
<keyword evidence="5" id="KW-0804">Transcription</keyword>
<feature type="domain" description="Sigma-54 factor interaction" evidence="6">
    <location>
        <begin position="242"/>
        <end position="471"/>
    </location>
</feature>
<name>A0A660SI18_UNCW3</name>
<dbReference type="SUPFAM" id="SSF46689">
    <property type="entry name" value="Homeodomain-like"/>
    <property type="match status" value="1"/>
</dbReference>
<keyword evidence="3" id="KW-0805">Transcription regulation</keyword>
<evidence type="ECO:0000256" key="4">
    <source>
        <dbReference type="ARBA" id="ARBA00023125"/>
    </source>
</evidence>
<keyword evidence="2" id="KW-0067">ATP-binding</keyword>
<dbReference type="PANTHER" id="PTHR32071:SF57">
    <property type="entry name" value="C4-DICARBOXYLATE TRANSPORT TRANSCRIPTIONAL REGULATORY PROTEIN DCTD"/>
    <property type="match status" value="1"/>
</dbReference>
<dbReference type="PROSITE" id="PS50113">
    <property type="entry name" value="PAC"/>
    <property type="match status" value="1"/>
</dbReference>
<dbReference type="SUPFAM" id="SSF52540">
    <property type="entry name" value="P-loop containing nucleoside triphosphate hydrolases"/>
    <property type="match status" value="1"/>
</dbReference>
<dbReference type="Pfam" id="PF00158">
    <property type="entry name" value="Sigma54_activat"/>
    <property type="match status" value="1"/>
</dbReference>
<dbReference type="PROSITE" id="PS50112">
    <property type="entry name" value="PAS"/>
    <property type="match status" value="2"/>
</dbReference>
<dbReference type="CDD" id="cd00130">
    <property type="entry name" value="PAS"/>
    <property type="match status" value="2"/>
</dbReference>
<dbReference type="InterPro" id="IPR025662">
    <property type="entry name" value="Sigma_54_int_dom_ATP-bd_1"/>
</dbReference>
<dbReference type="GO" id="GO:0006355">
    <property type="term" value="P:regulation of DNA-templated transcription"/>
    <property type="evidence" value="ECO:0007669"/>
    <property type="project" value="InterPro"/>
</dbReference>
<dbReference type="PROSITE" id="PS00676">
    <property type="entry name" value="SIGMA54_INTERACT_2"/>
    <property type="match status" value="1"/>
</dbReference>
<dbReference type="InterPro" id="IPR009057">
    <property type="entry name" value="Homeodomain-like_sf"/>
</dbReference>
<comment type="caution">
    <text evidence="9">The sequence shown here is derived from an EMBL/GenBank/DDBJ whole genome shotgun (WGS) entry which is preliminary data.</text>
</comment>
<evidence type="ECO:0000256" key="5">
    <source>
        <dbReference type="ARBA" id="ARBA00023163"/>
    </source>
</evidence>
<dbReference type="InterPro" id="IPR025944">
    <property type="entry name" value="Sigma_54_int_dom_CS"/>
</dbReference>
<protein>
    <submittedName>
        <fullName evidence="9">Fis family transcriptional regulator</fullName>
    </submittedName>
</protein>
<keyword evidence="1" id="KW-0547">Nucleotide-binding</keyword>
<dbReference type="FunFam" id="3.40.50.300:FF:000006">
    <property type="entry name" value="DNA-binding transcriptional regulator NtrC"/>
    <property type="match status" value="1"/>
</dbReference>
<evidence type="ECO:0000256" key="2">
    <source>
        <dbReference type="ARBA" id="ARBA00022840"/>
    </source>
</evidence>
<dbReference type="PROSITE" id="PS50045">
    <property type="entry name" value="SIGMA54_INTERACT_4"/>
    <property type="match status" value="1"/>
</dbReference>
<dbReference type="PROSITE" id="PS00675">
    <property type="entry name" value="SIGMA54_INTERACT_1"/>
    <property type="match status" value="1"/>
</dbReference>
<dbReference type="InterPro" id="IPR000014">
    <property type="entry name" value="PAS"/>
</dbReference>
<dbReference type="InterPro" id="IPR035965">
    <property type="entry name" value="PAS-like_dom_sf"/>
</dbReference>
<dbReference type="Gene3D" id="3.30.450.20">
    <property type="entry name" value="PAS domain"/>
    <property type="match status" value="2"/>
</dbReference>
<dbReference type="Pfam" id="PF13426">
    <property type="entry name" value="PAS_9"/>
    <property type="match status" value="2"/>
</dbReference>
<feature type="domain" description="PAS" evidence="7">
    <location>
        <begin position="1"/>
        <end position="39"/>
    </location>
</feature>
<reference evidence="9 10" key="1">
    <citation type="submission" date="2018-06" db="EMBL/GenBank/DDBJ databases">
        <title>Extensive metabolic versatility and redundancy in microbially diverse, dynamic hydrothermal sediments.</title>
        <authorList>
            <person name="Dombrowski N."/>
            <person name="Teske A."/>
            <person name="Baker B.J."/>
        </authorList>
    </citation>
    <scope>NUCLEOTIDE SEQUENCE [LARGE SCALE GENOMIC DNA]</scope>
    <source>
        <strain evidence="9">B36_G15</strain>
    </source>
</reference>
<dbReference type="Proteomes" id="UP000268469">
    <property type="component" value="Unassembled WGS sequence"/>
</dbReference>
<dbReference type="Pfam" id="PF02954">
    <property type="entry name" value="HTH_8"/>
    <property type="match status" value="1"/>
</dbReference>
<dbReference type="InterPro" id="IPR027417">
    <property type="entry name" value="P-loop_NTPase"/>
</dbReference>
<dbReference type="Pfam" id="PF25601">
    <property type="entry name" value="AAA_lid_14"/>
    <property type="match status" value="1"/>
</dbReference>
<evidence type="ECO:0000256" key="1">
    <source>
        <dbReference type="ARBA" id="ARBA00022741"/>
    </source>
</evidence>